<dbReference type="Pfam" id="PF00593">
    <property type="entry name" value="TonB_dep_Rec_b-barrel"/>
    <property type="match status" value="1"/>
</dbReference>
<evidence type="ECO:0000256" key="2">
    <source>
        <dbReference type="ARBA" id="ARBA00009810"/>
    </source>
</evidence>
<dbReference type="CDD" id="cd01347">
    <property type="entry name" value="ligand_gated_channel"/>
    <property type="match status" value="1"/>
</dbReference>
<keyword evidence="20" id="KW-1185">Reference proteome</keyword>
<dbReference type="PROSITE" id="PS52016">
    <property type="entry name" value="TONB_DEPENDENT_REC_3"/>
    <property type="match status" value="1"/>
</dbReference>
<keyword evidence="5" id="KW-0410">Iron transport</keyword>
<dbReference type="GO" id="GO:0038023">
    <property type="term" value="F:signaling receptor activity"/>
    <property type="evidence" value="ECO:0007669"/>
    <property type="project" value="InterPro"/>
</dbReference>
<dbReference type="Pfam" id="PF07715">
    <property type="entry name" value="Plug"/>
    <property type="match status" value="1"/>
</dbReference>
<keyword evidence="12 19" id="KW-0675">Receptor</keyword>
<comment type="similarity">
    <text evidence="2 14 15">Belongs to the TonB-dependent receptor family.</text>
</comment>
<dbReference type="InterPro" id="IPR000531">
    <property type="entry name" value="Beta-barrel_TonB"/>
</dbReference>
<dbReference type="Gene3D" id="2.170.130.10">
    <property type="entry name" value="TonB-dependent receptor, plug domain"/>
    <property type="match status" value="1"/>
</dbReference>
<evidence type="ECO:0000256" key="1">
    <source>
        <dbReference type="ARBA" id="ARBA00004571"/>
    </source>
</evidence>
<evidence type="ECO:0000256" key="5">
    <source>
        <dbReference type="ARBA" id="ARBA00022496"/>
    </source>
</evidence>
<accession>A0A7X0AWQ7</accession>
<evidence type="ECO:0000256" key="10">
    <source>
        <dbReference type="ARBA" id="ARBA00023077"/>
    </source>
</evidence>
<feature type="domain" description="TonB-dependent receptor plug" evidence="18">
    <location>
        <begin position="66"/>
        <end position="164"/>
    </location>
</feature>
<keyword evidence="11 14" id="KW-0472">Membrane</keyword>
<dbReference type="GO" id="GO:0015344">
    <property type="term" value="F:siderophore uptake transmembrane transporter activity"/>
    <property type="evidence" value="ECO:0007669"/>
    <property type="project" value="TreeGrafter"/>
</dbReference>
<keyword evidence="3 14" id="KW-0813">Transport</keyword>
<dbReference type="AlphaFoldDB" id="A0A7X0AWQ7"/>
<dbReference type="FunFam" id="2.170.130.10:FF:000010">
    <property type="entry name" value="Ferripyoverdine receptor"/>
    <property type="match status" value="1"/>
</dbReference>
<protein>
    <submittedName>
        <fullName evidence="19">Outer membrane receptor for ferric coprogen and ferric-rhodotorulic acid</fullName>
    </submittedName>
</protein>
<dbReference type="Proteomes" id="UP000539175">
    <property type="component" value="Unassembled WGS sequence"/>
</dbReference>
<evidence type="ECO:0000256" key="8">
    <source>
        <dbReference type="ARBA" id="ARBA00023004"/>
    </source>
</evidence>
<evidence type="ECO:0000256" key="9">
    <source>
        <dbReference type="ARBA" id="ARBA00023065"/>
    </source>
</evidence>
<comment type="subcellular location">
    <subcellularLocation>
        <location evidence="1 14">Cell outer membrane</location>
        <topology evidence="1 14">Multi-pass membrane protein</topology>
    </subcellularLocation>
</comment>
<dbReference type="InterPro" id="IPR010105">
    <property type="entry name" value="TonB_sidphr_rcpt"/>
</dbReference>
<evidence type="ECO:0000259" key="18">
    <source>
        <dbReference type="Pfam" id="PF07715"/>
    </source>
</evidence>
<feature type="chain" id="PRO_5031479609" evidence="16">
    <location>
        <begin position="22"/>
        <end position="709"/>
    </location>
</feature>
<keyword evidence="10 15" id="KW-0798">TonB box</keyword>
<dbReference type="InterPro" id="IPR039426">
    <property type="entry name" value="TonB-dep_rcpt-like"/>
</dbReference>
<dbReference type="InterPro" id="IPR036942">
    <property type="entry name" value="Beta-barrel_TonB_sf"/>
</dbReference>
<dbReference type="GO" id="GO:0015891">
    <property type="term" value="P:siderophore transport"/>
    <property type="evidence" value="ECO:0007669"/>
    <property type="project" value="InterPro"/>
</dbReference>
<keyword evidence="7 16" id="KW-0732">Signal</keyword>
<feature type="signal peptide" evidence="16">
    <location>
        <begin position="1"/>
        <end position="21"/>
    </location>
</feature>
<proteinExistence type="inferred from homology"/>
<evidence type="ECO:0000256" key="6">
    <source>
        <dbReference type="ARBA" id="ARBA00022692"/>
    </source>
</evidence>
<feature type="domain" description="TonB-dependent receptor-like beta-barrel" evidence="17">
    <location>
        <begin position="245"/>
        <end position="679"/>
    </location>
</feature>
<keyword evidence="9" id="KW-0406">Ion transport</keyword>
<dbReference type="NCBIfam" id="TIGR01783">
    <property type="entry name" value="TonB-siderophor"/>
    <property type="match status" value="1"/>
</dbReference>
<organism evidence="19 20">
    <name type="scientific">Nitrospirillum iridis</name>
    <dbReference type="NCBI Taxonomy" id="765888"/>
    <lineage>
        <taxon>Bacteria</taxon>
        <taxon>Pseudomonadati</taxon>
        <taxon>Pseudomonadota</taxon>
        <taxon>Alphaproteobacteria</taxon>
        <taxon>Rhodospirillales</taxon>
        <taxon>Azospirillaceae</taxon>
        <taxon>Nitrospirillum</taxon>
    </lineage>
</organism>
<evidence type="ECO:0000256" key="7">
    <source>
        <dbReference type="ARBA" id="ARBA00022729"/>
    </source>
</evidence>
<evidence type="ECO:0000256" key="11">
    <source>
        <dbReference type="ARBA" id="ARBA00023136"/>
    </source>
</evidence>
<name>A0A7X0AWQ7_9PROT</name>
<dbReference type="Gene3D" id="2.40.170.20">
    <property type="entry name" value="TonB-dependent receptor, beta-barrel domain"/>
    <property type="match status" value="1"/>
</dbReference>
<gene>
    <name evidence="19" type="ORF">FHS74_000615</name>
</gene>
<evidence type="ECO:0000256" key="4">
    <source>
        <dbReference type="ARBA" id="ARBA00022452"/>
    </source>
</evidence>
<dbReference type="SUPFAM" id="SSF56935">
    <property type="entry name" value="Porins"/>
    <property type="match status" value="1"/>
</dbReference>
<keyword evidence="6 14" id="KW-0812">Transmembrane</keyword>
<dbReference type="EMBL" id="JACIIZ010000002">
    <property type="protein sequence ID" value="MBB6250074.1"/>
    <property type="molecule type" value="Genomic_DNA"/>
</dbReference>
<sequence>MKLRALCLTLLATTSPLGALAASAPDDQSATPEVVITGTRQDDATEGSGSYTVKTTRGATKLPLSLKETPQSVTVVTRDQMNDFGLRTVNDVLASTTGVNVQEVETNRTYFSARGFDISNFQYDGFGLPIVDGIQNGNIDMAVYDHVEVLRGANGLMSSTGNPSATVNFVRKRPTDALAATASFTGGSYDNKRGDVDVSTPLNASGSVRMRVVGAYQDTDSQLDRYNNKRGLGYGVIEADLDPRTTVSVGYQYQDDRAKGGLWGALPLYYTDGTPTHYSRGTSTSADWSRWDIQTQQMFADIRHDLGSGWIAKASVMHSVTEGDSDLFYVYGTPDKTTGDGLYSYPSAYHNHDRQWTAEAYVSGPLQALGRTHDLVLGGNWGRSNSFQHSDYGQGIGTALPGDSAFDGSYPEPAMDAYIGEAHYYYTRETGYAAARLSLLDPLKLLVGTNVTHVKMSGDSYGAPNSYDLTRALPYAGLVYEVTPQISAYASYAQIFNPQTQTDINNKILAPIEGDNVEVGAKGAWYDNRLNASFALFQAKQNNTAESAGTNLTTGQTYYTGINATSQGVEAEVSGQIVPQVQLAAGYTYVEIEDEQGHAARTYVPRHTLRLSANYQPIDKLKLGATLSWQSRIYRDQQAVSTTTGQEIYTEQGAYALLGVMAHYDIDHNWSVTANLNNLTDEKYITSLYWSQGFYGAGLNGTVSINWKM</sequence>
<reference evidence="19 20" key="1">
    <citation type="submission" date="2020-08" db="EMBL/GenBank/DDBJ databases">
        <title>Genomic Encyclopedia of Type Strains, Phase IV (KMG-IV): sequencing the most valuable type-strain genomes for metagenomic binning, comparative biology and taxonomic classification.</title>
        <authorList>
            <person name="Goeker M."/>
        </authorList>
    </citation>
    <scope>NUCLEOTIDE SEQUENCE [LARGE SCALE GENOMIC DNA]</scope>
    <source>
        <strain evidence="19 20">DSM 22198</strain>
    </source>
</reference>
<evidence type="ECO:0000313" key="20">
    <source>
        <dbReference type="Proteomes" id="UP000539175"/>
    </source>
</evidence>
<evidence type="ECO:0000313" key="19">
    <source>
        <dbReference type="EMBL" id="MBB6250074.1"/>
    </source>
</evidence>
<dbReference type="PANTHER" id="PTHR32552:SF74">
    <property type="entry name" value="HYDROXAMATE SIDEROPHORE RECEPTOR FHUE"/>
    <property type="match status" value="1"/>
</dbReference>
<keyword evidence="13 14" id="KW-0998">Cell outer membrane</keyword>
<dbReference type="RefSeq" id="WP_211106074.1">
    <property type="nucleotide sequence ID" value="NZ_JACIIZ010000002.1"/>
</dbReference>
<keyword evidence="4 14" id="KW-1134">Transmembrane beta strand</keyword>
<comment type="caution">
    <text evidence="19">The sequence shown here is derived from an EMBL/GenBank/DDBJ whole genome shotgun (WGS) entry which is preliminary data.</text>
</comment>
<dbReference type="PANTHER" id="PTHR32552">
    <property type="entry name" value="FERRICHROME IRON RECEPTOR-RELATED"/>
    <property type="match status" value="1"/>
</dbReference>
<dbReference type="GO" id="GO:0009279">
    <property type="term" value="C:cell outer membrane"/>
    <property type="evidence" value="ECO:0007669"/>
    <property type="project" value="UniProtKB-SubCell"/>
</dbReference>
<dbReference type="InterPro" id="IPR012910">
    <property type="entry name" value="Plug_dom"/>
</dbReference>
<dbReference type="InterPro" id="IPR037066">
    <property type="entry name" value="Plug_dom_sf"/>
</dbReference>
<evidence type="ECO:0000256" key="3">
    <source>
        <dbReference type="ARBA" id="ARBA00022448"/>
    </source>
</evidence>
<keyword evidence="8" id="KW-0408">Iron</keyword>
<evidence type="ECO:0000256" key="13">
    <source>
        <dbReference type="ARBA" id="ARBA00023237"/>
    </source>
</evidence>
<evidence type="ECO:0000256" key="12">
    <source>
        <dbReference type="ARBA" id="ARBA00023170"/>
    </source>
</evidence>
<evidence type="ECO:0000259" key="17">
    <source>
        <dbReference type="Pfam" id="PF00593"/>
    </source>
</evidence>
<evidence type="ECO:0000256" key="16">
    <source>
        <dbReference type="SAM" id="SignalP"/>
    </source>
</evidence>
<evidence type="ECO:0000256" key="15">
    <source>
        <dbReference type="RuleBase" id="RU003357"/>
    </source>
</evidence>
<evidence type="ECO:0000256" key="14">
    <source>
        <dbReference type="PROSITE-ProRule" id="PRU01360"/>
    </source>
</evidence>